<dbReference type="EMBL" id="JACIIZ010000017">
    <property type="protein sequence ID" value="MBB6254512.1"/>
    <property type="molecule type" value="Genomic_DNA"/>
</dbReference>
<gene>
    <name evidence="2" type="ORF">FHS74_005101</name>
</gene>
<dbReference type="InterPro" id="IPR029068">
    <property type="entry name" value="Glyas_Bleomycin-R_OHBP_Dase"/>
</dbReference>
<dbReference type="PANTHER" id="PTHR34109:SF1">
    <property type="entry name" value="VOC DOMAIN-CONTAINING PROTEIN"/>
    <property type="match status" value="1"/>
</dbReference>
<feature type="domain" description="VOC" evidence="1">
    <location>
        <begin position="2"/>
        <end position="132"/>
    </location>
</feature>
<dbReference type="Gene3D" id="3.30.720.110">
    <property type="match status" value="1"/>
</dbReference>
<dbReference type="RefSeq" id="WP_184806983.1">
    <property type="nucleotide sequence ID" value="NZ_JACIIZ010000017.1"/>
</dbReference>
<reference evidence="2 3" key="1">
    <citation type="submission" date="2020-08" db="EMBL/GenBank/DDBJ databases">
        <title>Genomic Encyclopedia of Type Strains, Phase IV (KMG-IV): sequencing the most valuable type-strain genomes for metagenomic binning, comparative biology and taxonomic classification.</title>
        <authorList>
            <person name="Goeker M."/>
        </authorList>
    </citation>
    <scope>NUCLEOTIDE SEQUENCE [LARGE SCALE GENOMIC DNA]</scope>
    <source>
        <strain evidence="2 3">DSM 22198</strain>
    </source>
</reference>
<proteinExistence type="predicted"/>
<dbReference type="InterPro" id="IPR037523">
    <property type="entry name" value="VOC_core"/>
</dbReference>
<sequence>MSPTVTVSISYRHARAALDWLVTVFGFAEHAVYPGPGDTILHAELTLGTGMIMIGTLPPRGTFYGDLIRMPDEVGGYCTQSVNLVVADPDAACERAKAAGATIVSDIEDKPYGGRGFSCRDPEGHLWHVGSYDPWALRG</sequence>
<dbReference type="PANTHER" id="PTHR34109">
    <property type="entry name" value="BNAUNNG04460D PROTEIN-RELATED"/>
    <property type="match status" value="1"/>
</dbReference>
<evidence type="ECO:0000313" key="2">
    <source>
        <dbReference type="EMBL" id="MBB6254512.1"/>
    </source>
</evidence>
<keyword evidence="3" id="KW-1185">Reference proteome</keyword>
<evidence type="ECO:0000313" key="3">
    <source>
        <dbReference type="Proteomes" id="UP000539175"/>
    </source>
</evidence>
<name>A0A7X0B2J8_9PROT</name>
<organism evidence="2 3">
    <name type="scientific">Nitrospirillum iridis</name>
    <dbReference type="NCBI Taxonomy" id="765888"/>
    <lineage>
        <taxon>Bacteria</taxon>
        <taxon>Pseudomonadati</taxon>
        <taxon>Pseudomonadota</taxon>
        <taxon>Alphaproteobacteria</taxon>
        <taxon>Rhodospirillales</taxon>
        <taxon>Azospirillaceae</taxon>
        <taxon>Nitrospirillum</taxon>
    </lineage>
</organism>
<dbReference type="Pfam" id="PF00903">
    <property type="entry name" value="Glyoxalase"/>
    <property type="match status" value="1"/>
</dbReference>
<dbReference type="SUPFAM" id="SSF54593">
    <property type="entry name" value="Glyoxalase/Bleomycin resistance protein/Dihydroxybiphenyl dioxygenase"/>
    <property type="match status" value="1"/>
</dbReference>
<evidence type="ECO:0000259" key="1">
    <source>
        <dbReference type="PROSITE" id="PS51819"/>
    </source>
</evidence>
<comment type="caution">
    <text evidence="2">The sequence shown here is derived from an EMBL/GenBank/DDBJ whole genome shotgun (WGS) entry which is preliminary data.</text>
</comment>
<dbReference type="AlphaFoldDB" id="A0A7X0B2J8"/>
<dbReference type="PROSITE" id="PS51819">
    <property type="entry name" value="VOC"/>
    <property type="match status" value="1"/>
</dbReference>
<protein>
    <submittedName>
        <fullName evidence="2">Putative glyoxalase superfamily protein PhnB</fullName>
    </submittedName>
</protein>
<dbReference type="Gene3D" id="3.30.720.120">
    <property type="match status" value="1"/>
</dbReference>
<accession>A0A7X0B2J8</accession>
<dbReference type="Proteomes" id="UP000539175">
    <property type="component" value="Unassembled WGS sequence"/>
</dbReference>
<dbReference type="InterPro" id="IPR004360">
    <property type="entry name" value="Glyas_Fos-R_dOase_dom"/>
</dbReference>